<dbReference type="GO" id="GO:0005524">
    <property type="term" value="F:ATP binding"/>
    <property type="evidence" value="ECO:0007669"/>
    <property type="project" value="UniProtKB-KW"/>
</dbReference>
<proteinExistence type="predicted"/>
<protein>
    <submittedName>
        <fullName evidence="4">ATP-binding protein</fullName>
    </submittedName>
</protein>
<dbReference type="InterPro" id="IPR027417">
    <property type="entry name" value="P-loop_NTPase"/>
</dbReference>
<dbReference type="AlphaFoldDB" id="A0A848HKW5"/>
<dbReference type="SMART" id="SM00382">
    <property type="entry name" value="AAA"/>
    <property type="match status" value="2"/>
</dbReference>
<dbReference type="Gene3D" id="3.40.50.300">
    <property type="entry name" value="P-loop containing nucleotide triphosphate hydrolases"/>
    <property type="match status" value="2"/>
</dbReference>
<accession>A0A848HKW5</accession>
<evidence type="ECO:0000256" key="1">
    <source>
        <dbReference type="ARBA" id="ARBA00022741"/>
    </source>
</evidence>
<dbReference type="GO" id="GO:0016887">
    <property type="term" value="F:ATP hydrolysis activity"/>
    <property type="evidence" value="ECO:0007669"/>
    <property type="project" value="InterPro"/>
</dbReference>
<dbReference type="Proteomes" id="UP000583752">
    <property type="component" value="Unassembled WGS sequence"/>
</dbReference>
<organism evidence="4 5">
    <name type="scientific">Massilia polaris</name>
    <dbReference type="NCBI Taxonomy" id="2728846"/>
    <lineage>
        <taxon>Bacteria</taxon>
        <taxon>Pseudomonadati</taxon>
        <taxon>Pseudomonadota</taxon>
        <taxon>Betaproteobacteria</taxon>
        <taxon>Burkholderiales</taxon>
        <taxon>Oxalobacteraceae</taxon>
        <taxon>Telluria group</taxon>
        <taxon>Massilia</taxon>
    </lineage>
</organism>
<evidence type="ECO:0000313" key="5">
    <source>
        <dbReference type="Proteomes" id="UP000583752"/>
    </source>
</evidence>
<comment type="caution">
    <text evidence="4">The sequence shown here is derived from an EMBL/GenBank/DDBJ whole genome shotgun (WGS) entry which is preliminary data.</text>
</comment>
<evidence type="ECO:0000259" key="3">
    <source>
        <dbReference type="SMART" id="SM00382"/>
    </source>
</evidence>
<evidence type="ECO:0000313" key="4">
    <source>
        <dbReference type="EMBL" id="NML59893.1"/>
    </source>
</evidence>
<dbReference type="Pfam" id="PF00004">
    <property type="entry name" value="AAA"/>
    <property type="match status" value="2"/>
</dbReference>
<keyword evidence="1" id="KW-0547">Nucleotide-binding</keyword>
<keyword evidence="2 4" id="KW-0067">ATP-binding</keyword>
<feature type="domain" description="AAA+ ATPase" evidence="3">
    <location>
        <begin position="249"/>
        <end position="382"/>
    </location>
</feature>
<dbReference type="PANTHER" id="PTHR23077">
    <property type="entry name" value="AAA-FAMILY ATPASE"/>
    <property type="match status" value="1"/>
</dbReference>
<dbReference type="InterPro" id="IPR003593">
    <property type="entry name" value="AAA+_ATPase"/>
</dbReference>
<dbReference type="EMBL" id="JABBGG010000001">
    <property type="protein sequence ID" value="NML59893.1"/>
    <property type="molecule type" value="Genomic_DNA"/>
</dbReference>
<feature type="domain" description="AAA+ ATPase" evidence="3">
    <location>
        <begin position="490"/>
        <end position="619"/>
    </location>
</feature>
<dbReference type="InterPro" id="IPR050168">
    <property type="entry name" value="AAA_ATPase_domain"/>
</dbReference>
<dbReference type="PANTHER" id="PTHR23077:SF171">
    <property type="entry name" value="NUCLEAR VALOSIN-CONTAINING PROTEIN-LIKE"/>
    <property type="match status" value="1"/>
</dbReference>
<dbReference type="InterPro" id="IPR003959">
    <property type="entry name" value="ATPase_AAA_core"/>
</dbReference>
<reference evidence="4 5" key="1">
    <citation type="submission" date="2020-04" db="EMBL/GenBank/DDBJ databases">
        <title>Massilia sp. RP-1-19 isolated from soil.</title>
        <authorList>
            <person name="Dahal R.H."/>
        </authorList>
    </citation>
    <scope>NUCLEOTIDE SEQUENCE [LARGE SCALE GENOMIC DNA]</scope>
    <source>
        <strain evidence="4 5">RP-1-19</strain>
    </source>
</reference>
<evidence type="ECO:0000256" key="2">
    <source>
        <dbReference type="ARBA" id="ARBA00022840"/>
    </source>
</evidence>
<sequence>MTVRRRKPRYPTPQESPAIAELWLLRMLVPLDGQKDLISRNNFSNDTLAHAVGLGDWVDNDEREFDASAIRLELRERHRAAEARASAITTPPTLRANVGRLATLVGMSDTDCRILEFAAMIHHDRVLDDGADTLGQLSSLKVMDTLASLLDLEPADVRHALSPHGVLARSGLLAVDRSGIGVLRGKLDLLSDKFADHILASDADPLSLLRDTVSPSAPARLALDDYAHIDTALAILRPYLQHALSGSKLGVNIFLHGAPGTGKSELARALAAALGCELFEVASEDSDGDPVIGERRLRAYRAAQCFFSQRNAMILFDEVEDVFNDGDNMFGRKSTAQRRKAWLNRTLEQNTVPTLWLSNSISGIDAAFMRRFDMVIEMPVPPRRQRERILRDACADLVDAGTIQRIAESEALSPAVVNRVAAVVRTIRDQFDQAGAARAMEWLIDQSLEAQGHAPLRQRDATRLPAEYDAALLNADADMAALAEGLARTRSGRLCLYGPPGTGKTAYGRWLAERLGMPLVLCSASDLMSKWVGESEKNIANAFRRAERENALLLIDEVDSFLQDRSNARQPWEVTMVNEMLTRMEAFSGVFVASTNLMDGLDPAALRRFDLKIRFGFLLPDQAQALFGRYCPNLGLPAPAPEQLARLRRLSALTPGDFAAVARQHRFRPFMSCASFVSALEQECSIKAKKARPIGFLAASC</sequence>
<name>A0A848HKW5_9BURK</name>
<keyword evidence="5" id="KW-1185">Reference proteome</keyword>
<dbReference type="RefSeq" id="WP_169463581.1">
    <property type="nucleotide sequence ID" value="NZ_JABBGG010000001.1"/>
</dbReference>
<dbReference type="CDD" id="cd19481">
    <property type="entry name" value="RecA-like_protease"/>
    <property type="match status" value="1"/>
</dbReference>
<gene>
    <name evidence="4" type="ORF">HHL21_02100</name>
</gene>
<dbReference type="SUPFAM" id="SSF52540">
    <property type="entry name" value="P-loop containing nucleoside triphosphate hydrolases"/>
    <property type="match status" value="2"/>
</dbReference>